<dbReference type="RefSeq" id="WP_146949228.1">
    <property type="nucleotide sequence ID" value="NZ_BJWJ01000014.1"/>
</dbReference>
<dbReference type="EMBL" id="FPAI01000014">
    <property type="protein sequence ID" value="SFS87200.1"/>
    <property type="molecule type" value="Genomic_DNA"/>
</dbReference>
<sequence>MKKITTMTMIYTLLLLGSWGWFLYVDNKPKTSVDLTEQMLISQDLSGLIAPNASISESDFESFQNYFSGGGPLKISQYTLLEYEDNFLLIQTNPGLINNQLYIQDIKSVDANEFERILEEE</sequence>
<dbReference type="EMBL" id="BJWJ01000014">
    <property type="protein sequence ID" value="GEM04605.1"/>
    <property type="molecule type" value="Genomic_DNA"/>
</dbReference>
<dbReference type="AlphaFoldDB" id="A0A1I6TDE0"/>
<reference evidence="1 4" key="2">
    <citation type="submission" date="2019-07" db="EMBL/GenBank/DDBJ databases">
        <title>Whole genome shotgun sequence of Halolactibacillus miurensis NBRC 100873.</title>
        <authorList>
            <person name="Hosoyama A."/>
            <person name="Uohara A."/>
            <person name="Ohji S."/>
            <person name="Ichikawa N."/>
        </authorList>
    </citation>
    <scope>NUCLEOTIDE SEQUENCE [LARGE SCALE GENOMIC DNA]</scope>
    <source>
        <strain evidence="1 4">NBRC 100873</strain>
    </source>
</reference>
<evidence type="ECO:0000313" key="2">
    <source>
        <dbReference type="EMBL" id="SFS87200.1"/>
    </source>
</evidence>
<name>A0A1I6TDE0_9BACI</name>
<evidence type="ECO:0000313" key="1">
    <source>
        <dbReference type="EMBL" id="GEM04605.1"/>
    </source>
</evidence>
<keyword evidence="4" id="KW-1185">Reference proteome</keyword>
<protein>
    <submittedName>
        <fullName evidence="2">Uncharacterized protein</fullName>
    </submittedName>
</protein>
<dbReference type="OrthoDB" id="2968698at2"/>
<dbReference type="STRING" id="306541.SAMN05421668_11433"/>
<gene>
    <name evidence="1" type="ORF">HMI01_15930</name>
    <name evidence="2" type="ORF">SAMN05421668_11433</name>
</gene>
<organism evidence="2 3">
    <name type="scientific">Halolactibacillus miurensis</name>
    <dbReference type="NCBI Taxonomy" id="306541"/>
    <lineage>
        <taxon>Bacteria</taxon>
        <taxon>Bacillati</taxon>
        <taxon>Bacillota</taxon>
        <taxon>Bacilli</taxon>
        <taxon>Bacillales</taxon>
        <taxon>Bacillaceae</taxon>
        <taxon>Halolactibacillus</taxon>
    </lineage>
</organism>
<evidence type="ECO:0000313" key="4">
    <source>
        <dbReference type="Proteomes" id="UP000321773"/>
    </source>
</evidence>
<reference evidence="2 3" key="1">
    <citation type="submission" date="2016-10" db="EMBL/GenBank/DDBJ databases">
        <authorList>
            <person name="de Groot N.N."/>
        </authorList>
    </citation>
    <scope>NUCLEOTIDE SEQUENCE [LARGE SCALE GENOMIC DNA]</scope>
    <source>
        <strain evidence="2 3">DSM 17074</strain>
    </source>
</reference>
<evidence type="ECO:0000313" key="3">
    <source>
        <dbReference type="Proteomes" id="UP000199139"/>
    </source>
</evidence>
<accession>A0A1I6TDE0</accession>
<dbReference type="Proteomes" id="UP000199139">
    <property type="component" value="Unassembled WGS sequence"/>
</dbReference>
<dbReference type="Proteomes" id="UP000321773">
    <property type="component" value="Unassembled WGS sequence"/>
</dbReference>
<proteinExistence type="predicted"/>